<comment type="caution">
    <text evidence="1">The sequence shown here is derived from an EMBL/GenBank/DDBJ whole genome shotgun (WGS) entry which is preliminary data.</text>
</comment>
<name>A0A9D1XAX1_9BACT</name>
<dbReference type="CDD" id="cd24013">
    <property type="entry name" value="ASKHA_ATPase_BT3980-like"/>
    <property type="match status" value="1"/>
</dbReference>
<gene>
    <name evidence="1" type="ORF">H9977_06400</name>
</gene>
<dbReference type="Gene3D" id="3.30.420.250">
    <property type="match status" value="1"/>
</dbReference>
<dbReference type="Gene3D" id="3.30.420.260">
    <property type="match status" value="1"/>
</dbReference>
<dbReference type="AlphaFoldDB" id="A0A9D1XAX1"/>
<reference evidence="1" key="2">
    <citation type="submission" date="2021-04" db="EMBL/GenBank/DDBJ databases">
        <authorList>
            <person name="Gilroy R."/>
        </authorList>
    </citation>
    <scope>NUCLEOTIDE SEQUENCE</scope>
    <source>
        <strain evidence="1">ChiGjej6B6-14162</strain>
    </source>
</reference>
<dbReference type="Pfam" id="PF12864">
    <property type="entry name" value="DUF3822"/>
    <property type="match status" value="1"/>
</dbReference>
<reference evidence="1" key="1">
    <citation type="journal article" date="2021" name="PeerJ">
        <title>Extensive microbial diversity within the chicken gut microbiome revealed by metagenomics and culture.</title>
        <authorList>
            <person name="Gilroy R."/>
            <person name="Ravi A."/>
            <person name="Getino M."/>
            <person name="Pursley I."/>
            <person name="Horton D.L."/>
            <person name="Alikhan N.F."/>
            <person name="Baker D."/>
            <person name="Gharbi K."/>
            <person name="Hall N."/>
            <person name="Watson M."/>
            <person name="Adriaenssens E.M."/>
            <person name="Foster-Nyarko E."/>
            <person name="Jarju S."/>
            <person name="Secka A."/>
            <person name="Antonio M."/>
            <person name="Oren A."/>
            <person name="Chaudhuri R.R."/>
            <person name="La Ragione R."/>
            <person name="Hildebrand F."/>
            <person name="Pallen M.J."/>
        </authorList>
    </citation>
    <scope>NUCLEOTIDE SEQUENCE</scope>
    <source>
        <strain evidence="1">ChiGjej6B6-14162</strain>
    </source>
</reference>
<dbReference type="EMBL" id="DXEL01000046">
    <property type="protein sequence ID" value="HIX74645.1"/>
    <property type="molecule type" value="Genomic_DNA"/>
</dbReference>
<organism evidence="1 2">
    <name type="scientific">Candidatus Parabacteroides intestinipullorum</name>
    <dbReference type="NCBI Taxonomy" id="2838723"/>
    <lineage>
        <taxon>Bacteria</taxon>
        <taxon>Pseudomonadati</taxon>
        <taxon>Bacteroidota</taxon>
        <taxon>Bacteroidia</taxon>
        <taxon>Bacteroidales</taxon>
        <taxon>Tannerellaceae</taxon>
        <taxon>Parabacteroides</taxon>
    </lineage>
</organism>
<protein>
    <submittedName>
        <fullName evidence="1">DUF3822 family protein</fullName>
    </submittedName>
</protein>
<proteinExistence type="predicted"/>
<sequence length="253" mass="29070">MSIRLSPDGLSFSGYRPSVDGSFFYRPVKFDNASTYITGLKNCFFSNECLSWSYAKVRIVCLAGYTLVPEPFYDETHGHEWLELCYLKPGDRVLTAPIDAIQARLVYGLDEAVWSFCSRSFVKAEFSHYLEALLAMWLRESQSDESRRMYVVVEGKRMDVACVDKGKLLFLNTFSAPELNNQIYFILYVWKRMGWSVERDTLALYADSSVRSGLLERLKEYLRQVHVMAVPAEVYTRGTDLFKAPVDIIAFSL</sequence>
<evidence type="ECO:0000313" key="1">
    <source>
        <dbReference type="EMBL" id="HIX74645.1"/>
    </source>
</evidence>
<evidence type="ECO:0000313" key="2">
    <source>
        <dbReference type="Proteomes" id="UP000886740"/>
    </source>
</evidence>
<dbReference type="Proteomes" id="UP000886740">
    <property type="component" value="Unassembled WGS sequence"/>
</dbReference>
<dbReference type="InterPro" id="IPR024213">
    <property type="entry name" value="DUF3822"/>
</dbReference>
<accession>A0A9D1XAX1</accession>